<feature type="chain" id="PRO_5046981384" description="serine-type D-Ala-D-Ala carboxypeptidase" evidence="15">
    <location>
        <begin position="29"/>
        <end position="454"/>
    </location>
</feature>
<evidence type="ECO:0000256" key="10">
    <source>
        <dbReference type="ARBA" id="ARBA00022984"/>
    </source>
</evidence>
<feature type="domain" description="Peptidase S11 D-Ala-D-Ala carboxypeptidase A C-terminal" evidence="16">
    <location>
        <begin position="302"/>
        <end position="400"/>
    </location>
</feature>
<evidence type="ECO:0000256" key="11">
    <source>
        <dbReference type="ARBA" id="ARBA00023316"/>
    </source>
</evidence>
<evidence type="ECO:0000256" key="7">
    <source>
        <dbReference type="ARBA" id="ARBA00022729"/>
    </source>
</evidence>
<evidence type="ECO:0000256" key="9">
    <source>
        <dbReference type="ARBA" id="ARBA00022960"/>
    </source>
</evidence>
<comment type="similarity">
    <text evidence="3 13">Belongs to the peptidase S11 family.</text>
</comment>
<dbReference type="PROSITE" id="PS51257">
    <property type="entry name" value="PROKAR_LIPOPROTEIN"/>
    <property type="match status" value="1"/>
</dbReference>
<dbReference type="PANTHER" id="PTHR21581:SF6">
    <property type="entry name" value="TRAFFICKING PROTEIN PARTICLE COMPLEX SUBUNIT 12"/>
    <property type="match status" value="1"/>
</dbReference>
<evidence type="ECO:0000256" key="5">
    <source>
        <dbReference type="ARBA" id="ARBA00022645"/>
    </source>
</evidence>
<comment type="catalytic activity">
    <reaction evidence="12">
        <text>Preferential cleavage: (Ac)2-L-Lys-D-Ala-|-D-Ala. Also transpeptidation of peptidyl-alanyl moieties that are N-acyl substituents of D-alanine.</text>
        <dbReference type="EC" id="3.4.16.4"/>
    </reaction>
</comment>
<reference evidence="17 18" key="2">
    <citation type="submission" date="2023-06" db="EMBL/GenBank/DDBJ databases">
        <title>Identification and characterization of horizontal gene transfer across gut microbiota members of farm animals based on homology search.</title>
        <authorList>
            <person name="Schwarzerova J."/>
            <person name="Nykrynova M."/>
            <person name="Jureckova K."/>
            <person name="Cejkova D."/>
            <person name="Rychlik I."/>
        </authorList>
    </citation>
    <scope>NUCLEOTIDE SEQUENCE [LARGE SCALE GENOMIC DNA]</scope>
    <source>
        <strain evidence="17 18">153_Feed</strain>
    </source>
</reference>
<dbReference type="InterPro" id="IPR001967">
    <property type="entry name" value="Peptidase_S11_N"/>
</dbReference>
<evidence type="ECO:0000256" key="3">
    <source>
        <dbReference type="ARBA" id="ARBA00007164"/>
    </source>
</evidence>
<comment type="function">
    <text evidence="1">Removes C-terminal D-alanyl residues from sugar-peptide cell wall precursors.</text>
</comment>
<evidence type="ECO:0000313" key="17">
    <source>
        <dbReference type="EMBL" id="MDM8271080.1"/>
    </source>
</evidence>
<evidence type="ECO:0000256" key="14">
    <source>
        <dbReference type="SAM" id="Phobius"/>
    </source>
</evidence>
<keyword evidence="10" id="KW-0573">Peptidoglycan synthesis</keyword>
<evidence type="ECO:0000256" key="12">
    <source>
        <dbReference type="ARBA" id="ARBA00034000"/>
    </source>
</evidence>
<feature type="transmembrane region" description="Helical" evidence="14">
    <location>
        <begin position="414"/>
        <end position="437"/>
    </location>
</feature>
<evidence type="ECO:0000256" key="13">
    <source>
        <dbReference type="RuleBase" id="RU004016"/>
    </source>
</evidence>
<reference evidence="17 18" key="3">
    <citation type="submission" date="2023-06" db="EMBL/GenBank/DDBJ databases">
        <authorList>
            <person name="Zeman M."/>
            <person name="Kubasova T."/>
            <person name="Jahodarova E."/>
            <person name="Nykrynova M."/>
            <person name="Rychlik I."/>
        </authorList>
    </citation>
    <scope>NUCLEOTIDE SEQUENCE [LARGE SCALE GENOMIC DNA]</scope>
    <source>
        <strain evidence="17 18">153_Feed</strain>
    </source>
</reference>
<dbReference type="InterPro" id="IPR018044">
    <property type="entry name" value="Peptidase_S11"/>
</dbReference>
<keyword evidence="6" id="KW-0645">Protease</keyword>
<keyword evidence="8 17" id="KW-0378">Hydrolase</keyword>
<accession>A0ABT7V3C6</accession>
<dbReference type="GO" id="GO:0004180">
    <property type="term" value="F:carboxypeptidase activity"/>
    <property type="evidence" value="ECO:0007669"/>
    <property type="project" value="UniProtKB-KW"/>
</dbReference>
<gene>
    <name evidence="17" type="ORF">QUW25_05265</name>
</gene>
<dbReference type="SUPFAM" id="SSF56601">
    <property type="entry name" value="beta-lactamase/transpeptidase-like"/>
    <property type="match status" value="1"/>
</dbReference>
<evidence type="ECO:0000256" key="1">
    <source>
        <dbReference type="ARBA" id="ARBA00003217"/>
    </source>
</evidence>
<reference evidence="18" key="1">
    <citation type="submission" date="2023-06" db="EMBL/GenBank/DDBJ databases">
        <title>Identification and characterization of horizontal gene transfer across gut microbiota members of farm animals based on homology search.</title>
        <authorList>
            <person name="Zeman M."/>
            <person name="Kubasova T."/>
            <person name="Jahodarova E."/>
            <person name="Nykrynova M."/>
            <person name="Rychlik I."/>
        </authorList>
    </citation>
    <scope>NUCLEOTIDE SEQUENCE [LARGE SCALE GENOMIC DNA]</scope>
    <source>
        <strain evidence="18">153_Feed</strain>
    </source>
</reference>
<evidence type="ECO:0000256" key="15">
    <source>
        <dbReference type="SAM" id="SignalP"/>
    </source>
</evidence>
<dbReference type="InterPro" id="IPR012907">
    <property type="entry name" value="Peptidase_S11_C"/>
</dbReference>
<proteinExistence type="inferred from homology"/>
<dbReference type="Gene3D" id="3.40.710.10">
    <property type="entry name" value="DD-peptidase/beta-lactamase superfamily"/>
    <property type="match status" value="1"/>
</dbReference>
<evidence type="ECO:0000313" key="18">
    <source>
        <dbReference type="Proteomes" id="UP001529256"/>
    </source>
</evidence>
<evidence type="ECO:0000256" key="4">
    <source>
        <dbReference type="ARBA" id="ARBA00012448"/>
    </source>
</evidence>
<keyword evidence="14" id="KW-1133">Transmembrane helix</keyword>
<comment type="pathway">
    <text evidence="2">Cell wall biogenesis; peptidoglycan biosynthesis.</text>
</comment>
<keyword evidence="5 17" id="KW-0121">Carboxypeptidase</keyword>
<dbReference type="RefSeq" id="WP_289511171.1">
    <property type="nucleotide sequence ID" value="NZ_JAUDEA010000006.1"/>
</dbReference>
<dbReference type="InterPro" id="IPR012338">
    <property type="entry name" value="Beta-lactam/transpept-like"/>
</dbReference>
<evidence type="ECO:0000256" key="2">
    <source>
        <dbReference type="ARBA" id="ARBA00004752"/>
    </source>
</evidence>
<dbReference type="Pfam" id="PF00768">
    <property type="entry name" value="Peptidase_S11"/>
    <property type="match status" value="1"/>
</dbReference>
<keyword evidence="14" id="KW-0472">Membrane</keyword>
<dbReference type="EMBL" id="JAUDEA010000006">
    <property type="protein sequence ID" value="MDM8271080.1"/>
    <property type="molecule type" value="Genomic_DNA"/>
</dbReference>
<evidence type="ECO:0000259" key="16">
    <source>
        <dbReference type="SMART" id="SM00936"/>
    </source>
</evidence>
<dbReference type="EC" id="3.4.16.4" evidence="4"/>
<evidence type="ECO:0000256" key="8">
    <source>
        <dbReference type="ARBA" id="ARBA00022801"/>
    </source>
</evidence>
<dbReference type="Gene3D" id="2.60.410.10">
    <property type="entry name" value="D-Ala-D-Ala carboxypeptidase, C-terminal domain"/>
    <property type="match status" value="1"/>
</dbReference>
<keyword evidence="14" id="KW-0812">Transmembrane</keyword>
<feature type="signal peptide" evidence="15">
    <location>
        <begin position="1"/>
        <end position="28"/>
    </location>
</feature>
<dbReference type="SMART" id="SM00936">
    <property type="entry name" value="PBP5_C"/>
    <property type="match status" value="1"/>
</dbReference>
<dbReference type="PANTHER" id="PTHR21581">
    <property type="entry name" value="D-ALANYL-D-ALANINE CARBOXYPEPTIDASE"/>
    <property type="match status" value="1"/>
</dbReference>
<dbReference type="SUPFAM" id="SSF69189">
    <property type="entry name" value="Penicillin-binding protein associated domain"/>
    <property type="match status" value="1"/>
</dbReference>
<keyword evidence="18" id="KW-1185">Reference proteome</keyword>
<name>A0ABT7V3C6_9ACTN</name>
<keyword evidence="9" id="KW-0133">Cell shape</keyword>
<organism evidence="17 18">
    <name type="scientific">Thermophilibacter provencensis</name>
    <dbReference type="NCBI Taxonomy" id="1852386"/>
    <lineage>
        <taxon>Bacteria</taxon>
        <taxon>Bacillati</taxon>
        <taxon>Actinomycetota</taxon>
        <taxon>Coriobacteriia</taxon>
        <taxon>Coriobacteriales</taxon>
        <taxon>Atopobiaceae</taxon>
        <taxon>Thermophilibacter</taxon>
    </lineage>
</organism>
<dbReference type="InterPro" id="IPR015956">
    <property type="entry name" value="Peniciliin-bd_prot_C_sf"/>
</dbReference>
<protein>
    <recommendedName>
        <fullName evidence="4">serine-type D-Ala-D-Ala carboxypeptidase</fullName>
        <ecNumber evidence="4">3.4.16.4</ecNumber>
    </recommendedName>
</protein>
<dbReference type="Proteomes" id="UP001529256">
    <property type="component" value="Unassembled WGS sequence"/>
</dbReference>
<evidence type="ECO:0000256" key="6">
    <source>
        <dbReference type="ARBA" id="ARBA00022670"/>
    </source>
</evidence>
<keyword evidence="7 15" id="KW-0732">Signal</keyword>
<dbReference type="PRINTS" id="PR00725">
    <property type="entry name" value="DADACBPTASE1"/>
</dbReference>
<sequence>MRRGLLGLALACALLAGCGLALPTVARAAEEGVASTWLAADQPELVAPSAFLVESSTGTVLLDKEADARREPASTTKVMTALLTIENLDLDAQVSVEEADFDEVTEDSSVAGLVAGETLTVRDLLACLMLPSGNDASYVLARAVAGDWRTFVDMMNERAAELGCTGTHFANPCGLHDDAHYTTARDLATIFSAAMAYPEFVEVAGAATWDLPATSGNPARTLTNSNLLINPMSSLYMDGAVAAGKTGTTGDAGRCLVVAASGEDINVIGVVLGVPFEDVDEEGVGQNFYDMRNLVEWGLSAWRTGAIVSPGDALGTADVTLSDEGDTVQALAAGGASGTVPREMTFEDLTLTPAWEGTDPETGAFQAPIEEGQALGTVDVSLGEESFGTLPVVAARSLELSIPAYVMWWLSDPVHAGIVVGSFVGLCLVVGLIGSWASRRRKRSRAVGSRHLRL</sequence>
<dbReference type="InterPro" id="IPR037167">
    <property type="entry name" value="Peptidase_S11_C_sf"/>
</dbReference>
<comment type="caution">
    <text evidence="17">The sequence shown here is derived from an EMBL/GenBank/DDBJ whole genome shotgun (WGS) entry which is preliminary data.</text>
</comment>
<keyword evidence="11" id="KW-0961">Cell wall biogenesis/degradation</keyword>